<dbReference type="PROSITE" id="PS00108">
    <property type="entry name" value="PROTEIN_KINASE_ST"/>
    <property type="match status" value="1"/>
</dbReference>
<accession>A0ABP0ZGG3</accession>
<evidence type="ECO:0000313" key="11">
    <source>
        <dbReference type="EMBL" id="CAK9435809.1"/>
    </source>
</evidence>
<dbReference type="InterPro" id="IPR008271">
    <property type="entry name" value="Ser/Thr_kinase_AS"/>
</dbReference>
<dbReference type="EMBL" id="OZ022405">
    <property type="protein sequence ID" value="CAK9435809.1"/>
    <property type="molecule type" value="Genomic_DNA"/>
</dbReference>
<dbReference type="Gene3D" id="1.10.510.10">
    <property type="entry name" value="Transferase(Phosphotransferase) domain 1"/>
    <property type="match status" value="1"/>
</dbReference>
<keyword evidence="6" id="KW-0067">ATP-binding</keyword>
<reference evidence="11 12" key="1">
    <citation type="submission" date="2024-03" db="EMBL/GenBank/DDBJ databases">
        <authorList>
            <person name="Brejova B."/>
        </authorList>
    </citation>
    <scope>NUCLEOTIDE SEQUENCE [LARGE SCALE GENOMIC DNA]</scope>
    <source>
        <strain evidence="11 12">CBS 14171</strain>
    </source>
</reference>
<dbReference type="InterPro" id="IPR000719">
    <property type="entry name" value="Prot_kinase_dom"/>
</dbReference>
<evidence type="ECO:0000256" key="8">
    <source>
        <dbReference type="ARBA" id="ARBA00048679"/>
    </source>
</evidence>
<dbReference type="RefSeq" id="XP_066827422.1">
    <property type="nucleotide sequence ID" value="XM_066975105.1"/>
</dbReference>
<dbReference type="GeneID" id="92205680"/>
<comment type="catalytic activity">
    <reaction evidence="7">
        <text>L-threonyl-[protein] + ATP = O-phospho-L-threonyl-[protein] + ADP + H(+)</text>
        <dbReference type="Rhea" id="RHEA:46608"/>
        <dbReference type="Rhea" id="RHEA-COMP:11060"/>
        <dbReference type="Rhea" id="RHEA-COMP:11605"/>
        <dbReference type="ChEBI" id="CHEBI:15378"/>
        <dbReference type="ChEBI" id="CHEBI:30013"/>
        <dbReference type="ChEBI" id="CHEBI:30616"/>
        <dbReference type="ChEBI" id="CHEBI:61977"/>
        <dbReference type="ChEBI" id="CHEBI:456216"/>
        <dbReference type="EC" id="2.7.11.1"/>
    </reaction>
</comment>
<feature type="domain" description="Protein kinase" evidence="10">
    <location>
        <begin position="223"/>
        <end position="635"/>
    </location>
</feature>
<evidence type="ECO:0000256" key="7">
    <source>
        <dbReference type="ARBA" id="ARBA00047899"/>
    </source>
</evidence>
<keyword evidence="2" id="KW-0723">Serine/threonine-protein kinase</keyword>
<evidence type="ECO:0000256" key="6">
    <source>
        <dbReference type="ARBA" id="ARBA00022840"/>
    </source>
</evidence>
<evidence type="ECO:0000259" key="10">
    <source>
        <dbReference type="PROSITE" id="PS50011"/>
    </source>
</evidence>
<feature type="region of interest" description="Disordered" evidence="9">
    <location>
        <begin position="55"/>
        <end position="85"/>
    </location>
</feature>
<dbReference type="CDD" id="cd14019">
    <property type="entry name" value="STKc_Cdc7"/>
    <property type="match status" value="1"/>
</dbReference>
<gene>
    <name evidence="11" type="ORF">LODBEIA_P04840</name>
</gene>
<keyword evidence="4" id="KW-0547">Nucleotide-binding</keyword>
<keyword evidence="3" id="KW-0808">Transferase</keyword>
<evidence type="ECO:0000256" key="4">
    <source>
        <dbReference type="ARBA" id="ARBA00022741"/>
    </source>
</evidence>
<dbReference type="PROSITE" id="PS50011">
    <property type="entry name" value="PROTEIN_KINASE_DOM"/>
    <property type="match status" value="1"/>
</dbReference>
<dbReference type="PANTHER" id="PTHR24054:SF0">
    <property type="entry name" value="CASEIN KINASE II SUBUNIT ALPHA"/>
    <property type="match status" value="1"/>
</dbReference>
<dbReference type="Pfam" id="PF00069">
    <property type="entry name" value="Pkinase"/>
    <property type="match status" value="2"/>
</dbReference>
<evidence type="ECO:0000256" key="3">
    <source>
        <dbReference type="ARBA" id="ARBA00022679"/>
    </source>
</evidence>
<evidence type="ECO:0000256" key="9">
    <source>
        <dbReference type="SAM" id="MobiDB-lite"/>
    </source>
</evidence>
<evidence type="ECO:0000256" key="2">
    <source>
        <dbReference type="ARBA" id="ARBA00022527"/>
    </source>
</evidence>
<protein>
    <recommendedName>
        <fullName evidence="1">non-specific serine/threonine protein kinase</fullName>
        <ecNumber evidence="1">2.7.11.1</ecNumber>
    </recommendedName>
</protein>
<dbReference type="InterPro" id="IPR011009">
    <property type="entry name" value="Kinase-like_dom_sf"/>
</dbReference>
<dbReference type="SMART" id="SM00220">
    <property type="entry name" value="S_TKc"/>
    <property type="match status" value="1"/>
</dbReference>
<feature type="region of interest" description="Disordered" evidence="9">
    <location>
        <begin position="172"/>
        <end position="196"/>
    </location>
</feature>
<dbReference type="InterPro" id="IPR045216">
    <property type="entry name" value="CK2_alpha"/>
</dbReference>
<proteinExistence type="predicted"/>
<feature type="region of interest" description="Disordered" evidence="9">
    <location>
        <begin position="1"/>
        <end position="24"/>
    </location>
</feature>
<dbReference type="EC" id="2.7.11.1" evidence="1"/>
<evidence type="ECO:0000256" key="5">
    <source>
        <dbReference type="ARBA" id="ARBA00022777"/>
    </source>
</evidence>
<evidence type="ECO:0000313" key="12">
    <source>
        <dbReference type="Proteomes" id="UP001497383"/>
    </source>
</evidence>
<organism evidence="11 12">
    <name type="scientific">Lodderomyces beijingensis</name>
    <dbReference type="NCBI Taxonomy" id="1775926"/>
    <lineage>
        <taxon>Eukaryota</taxon>
        <taxon>Fungi</taxon>
        <taxon>Dikarya</taxon>
        <taxon>Ascomycota</taxon>
        <taxon>Saccharomycotina</taxon>
        <taxon>Pichiomycetes</taxon>
        <taxon>Debaryomycetaceae</taxon>
        <taxon>Candida/Lodderomyces clade</taxon>
        <taxon>Lodderomyces</taxon>
    </lineage>
</organism>
<feature type="compositionally biased region" description="Basic and acidic residues" evidence="9">
    <location>
        <begin position="74"/>
        <end position="85"/>
    </location>
</feature>
<sequence length="653" mass="73796">MAEEVMTAIYSHHSHSQSLESQQDLHDLNASRSLQTFKATPIPITHERSQQLALAATAASSQSKHSRVQASEDDPFKDSQHSVRKREGIFKLQQFNIRNRNLTKSPSLRQQESFTQSNFTYNKQQVLDAESFISNSNSNTNTTSISTAGGTAGAGAGAGTAGTAGASAASISTSQVQVRNHRSHSQVRETEYYDEDDDDEVTLEVLEDMHKLETAFPVLGRDYRLIDKIGEGTFSTVYKAEALNGQVRLSSDVWRSPPLKKRKNNSAAVALKRKKNPVVALKQIYVTSSPNRIFNELNLLYMLSGNPRVAPLLDVLRHQDQILAILPYYHHYDFREFYRDLPIKGIKKYLWELFQSLDYIHEKGVIHRDLKPTNFLYDPFKGRGVLVDFGLAEKEISHNSNQTSSTTSCPCLLRDKIIANKSITKRLNIKGAYPKTDNRPPRRANRAGTRGFRAPEVLFKCTNQTTQIDIWSAGIIGLSLIMRKFPLFNSPDDTDAILELAVIFGYEKLVKCAEFHGCGLEISMHDVQANKGNLIKLLYDFLKKEVDHGGVPEDSVVHDTMKLFSSTGEKFVKPIFEDDENMKNPRLRDEAMNEFKTELESFKDHKALMDLLGGCFKMDPTRRFTAKEVLQSSFFHELSHFNQADDDEDDVIF</sequence>
<evidence type="ECO:0000256" key="1">
    <source>
        <dbReference type="ARBA" id="ARBA00012513"/>
    </source>
</evidence>
<keyword evidence="12" id="KW-1185">Reference proteome</keyword>
<keyword evidence="5" id="KW-0418">Kinase</keyword>
<dbReference type="Proteomes" id="UP001497383">
    <property type="component" value="Chromosome 1"/>
</dbReference>
<dbReference type="SUPFAM" id="SSF56112">
    <property type="entry name" value="Protein kinase-like (PK-like)"/>
    <property type="match status" value="1"/>
</dbReference>
<comment type="catalytic activity">
    <reaction evidence="8">
        <text>L-seryl-[protein] + ATP = O-phospho-L-seryl-[protein] + ADP + H(+)</text>
        <dbReference type="Rhea" id="RHEA:17989"/>
        <dbReference type="Rhea" id="RHEA-COMP:9863"/>
        <dbReference type="Rhea" id="RHEA-COMP:11604"/>
        <dbReference type="ChEBI" id="CHEBI:15378"/>
        <dbReference type="ChEBI" id="CHEBI:29999"/>
        <dbReference type="ChEBI" id="CHEBI:30616"/>
        <dbReference type="ChEBI" id="CHEBI:83421"/>
        <dbReference type="ChEBI" id="CHEBI:456216"/>
        <dbReference type="EC" id="2.7.11.1"/>
    </reaction>
</comment>
<dbReference type="Gene3D" id="3.30.200.20">
    <property type="entry name" value="Phosphorylase Kinase, domain 1"/>
    <property type="match status" value="1"/>
</dbReference>
<dbReference type="PANTHER" id="PTHR24054">
    <property type="entry name" value="CASEIN KINASE II SUBUNIT ALPHA"/>
    <property type="match status" value="1"/>
</dbReference>
<name>A0ABP0ZGG3_9ASCO</name>